<organism evidence="1 2">
    <name type="scientific">Colletotrichum navitas</name>
    <dbReference type="NCBI Taxonomy" id="681940"/>
    <lineage>
        <taxon>Eukaryota</taxon>
        <taxon>Fungi</taxon>
        <taxon>Dikarya</taxon>
        <taxon>Ascomycota</taxon>
        <taxon>Pezizomycotina</taxon>
        <taxon>Sordariomycetes</taxon>
        <taxon>Hypocreomycetidae</taxon>
        <taxon>Glomerellales</taxon>
        <taxon>Glomerellaceae</taxon>
        <taxon>Colletotrichum</taxon>
        <taxon>Colletotrichum graminicola species complex</taxon>
    </lineage>
</organism>
<dbReference type="RefSeq" id="XP_060421070.1">
    <property type="nucleotide sequence ID" value="XM_060556400.1"/>
</dbReference>
<evidence type="ECO:0000313" key="2">
    <source>
        <dbReference type="Proteomes" id="UP001230504"/>
    </source>
</evidence>
<proteinExistence type="predicted"/>
<gene>
    <name evidence="1" type="ORF">LY79DRAFT_534078</name>
</gene>
<name>A0AAD8VBR5_9PEZI</name>
<reference evidence="1" key="1">
    <citation type="submission" date="2021-06" db="EMBL/GenBank/DDBJ databases">
        <title>Comparative genomics, transcriptomics and evolutionary studies reveal genomic signatures of adaptation to plant cell wall in hemibiotrophic fungi.</title>
        <authorList>
            <consortium name="DOE Joint Genome Institute"/>
            <person name="Baroncelli R."/>
            <person name="Diaz J.F."/>
            <person name="Benocci T."/>
            <person name="Peng M."/>
            <person name="Battaglia E."/>
            <person name="Haridas S."/>
            <person name="Andreopoulos W."/>
            <person name="Labutti K."/>
            <person name="Pangilinan J."/>
            <person name="Floch G.L."/>
            <person name="Makela M.R."/>
            <person name="Henrissat B."/>
            <person name="Grigoriev I.V."/>
            <person name="Crouch J.A."/>
            <person name="De Vries R.P."/>
            <person name="Sukno S.A."/>
            <person name="Thon M.R."/>
        </authorList>
    </citation>
    <scope>NUCLEOTIDE SEQUENCE</scope>
    <source>
        <strain evidence="1">CBS 125086</strain>
    </source>
</reference>
<keyword evidence="2" id="KW-1185">Reference proteome</keyword>
<comment type="caution">
    <text evidence="1">The sequence shown here is derived from an EMBL/GenBank/DDBJ whole genome shotgun (WGS) entry which is preliminary data.</text>
</comment>
<accession>A0AAD8VBR5</accession>
<dbReference type="AlphaFoldDB" id="A0AAD8VBR5"/>
<dbReference type="GeneID" id="85440640"/>
<sequence>MQPASGSPVSIGPSFRGSKGVATALGSNKLLHLHGKLVSAGNLLHALSERAVQIGLRRSKTYS</sequence>
<dbReference type="EMBL" id="JAHLJV010000001">
    <property type="protein sequence ID" value="KAK1600574.1"/>
    <property type="molecule type" value="Genomic_DNA"/>
</dbReference>
<evidence type="ECO:0000313" key="1">
    <source>
        <dbReference type="EMBL" id="KAK1600574.1"/>
    </source>
</evidence>
<protein>
    <submittedName>
        <fullName evidence="1">Uncharacterized protein</fullName>
    </submittedName>
</protein>
<dbReference type="Proteomes" id="UP001230504">
    <property type="component" value="Unassembled WGS sequence"/>
</dbReference>